<protein>
    <recommendedName>
        <fullName evidence="3">histidine kinase</fullName>
        <ecNumber evidence="3">2.7.13.3</ecNumber>
    </recommendedName>
</protein>
<dbReference type="EMBL" id="FMSV02000546">
    <property type="protein sequence ID" value="SEH08238.1"/>
    <property type="molecule type" value="Genomic_DNA"/>
</dbReference>
<keyword evidence="10" id="KW-0472">Membrane</keyword>
<dbReference type="SUPFAM" id="SSF158472">
    <property type="entry name" value="HAMP domain-like"/>
    <property type="match status" value="1"/>
</dbReference>
<dbReference type="GO" id="GO:0016020">
    <property type="term" value="C:membrane"/>
    <property type="evidence" value="ECO:0007669"/>
    <property type="project" value="UniProtKB-SubCell"/>
</dbReference>
<feature type="coiled-coil region" evidence="9">
    <location>
        <begin position="272"/>
        <end position="317"/>
    </location>
</feature>
<dbReference type="PANTHER" id="PTHR44936:SF10">
    <property type="entry name" value="SENSOR PROTEIN RSTB"/>
    <property type="match status" value="1"/>
</dbReference>
<sequence length="582" mass="65305">MKTKSIRQSLFERFTVILMTTFFCIILLIALISFSDTRKSLERTADYIRSTLIKQGLVLASNNSHALKEMVADNAFGAIQGLVADTVANHQDIVYGIYMDQYRQPWVFANPRYPDGVVEERVTLDDPFALWAGKIQKTAHRIGDYKDIAIYEFAAPVMLDEQREGTIRYGFSTHSMVSTLEQERQEAHLSTIKMLIVLFVVGAIAVAASLFATLQMAAKITLPLAKLTKASKHIAQGDYSQKIAIRSRSEIGELSHSFEKMRLGILEHRHKLELNNTDLEIAQTELRDLNQNLEQKVRERTKELEQLQAQLVEAARAAGMAEVAVNVLHNIGNVINSVNVASQHSADMLQSSKLPLLQQTLSLLQAHQNDITAFCTQDPKGRLIPQLLQKLGDVLAVENQALITDNSRMQRNIELIKSIIATQQQYAKADNFEECFDMGQVLRETTELMSDSLNRYHIQLQLELQDVPPVRGERAKLHQVINNLMSNAKEALRVTPVSQRKFSFSLYEKNNWVVLDAIDNGEGIAPDRLTHIFQHGYTTKTNGHGFGLHSCANYIGEMGGYIEAFSEGKGKGCLLRISLPSV</sequence>
<dbReference type="InterPro" id="IPR003594">
    <property type="entry name" value="HATPase_dom"/>
</dbReference>
<dbReference type="GO" id="GO:0007165">
    <property type="term" value="P:signal transduction"/>
    <property type="evidence" value="ECO:0007669"/>
    <property type="project" value="InterPro"/>
</dbReference>
<dbReference type="RefSeq" id="WP_103921803.1">
    <property type="nucleotide sequence ID" value="NZ_FMSV02000546.1"/>
</dbReference>
<evidence type="ECO:0000256" key="10">
    <source>
        <dbReference type="SAM" id="Phobius"/>
    </source>
</evidence>
<evidence type="ECO:0000256" key="3">
    <source>
        <dbReference type="ARBA" id="ARBA00012438"/>
    </source>
</evidence>
<accession>A0A1H6FDU6</accession>
<dbReference type="InterPro" id="IPR036890">
    <property type="entry name" value="HATPase_C_sf"/>
</dbReference>
<organism evidence="13 14">
    <name type="scientific">Candidatus Venteria ishoeyi</name>
    <dbReference type="NCBI Taxonomy" id="1899563"/>
    <lineage>
        <taxon>Bacteria</taxon>
        <taxon>Pseudomonadati</taxon>
        <taxon>Pseudomonadota</taxon>
        <taxon>Gammaproteobacteria</taxon>
        <taxon>Thiotrichales</taxon>
        <taxon>Thiotrichaceae</taxon>
        <taxon>Venteria</taxon>
    </lineage>
</organism>
<feature type="transmembrane region" description="Helical" evidence="10">
    <location>
        <begin position="194"/>
        <end position="214"/>
    </location>
</feature>
<proteinExistence type="predicted"/>
<evidence type="ECO:0000259" key="11">
    <source>
        <dbReference type="PROSITE" id="PS50109"/>
    </source>
</evidence>
<evidence type="ECO:0000259" key="12">
    <source>
        <dbReference type="PROSITE" id="PS50885"/>
    </source>
</evidence>
<gene>
    <name evidence="13" type="primary">tmoS_2</name>
    <name evidence="13" type="ORF">MBHS_04129</name>
</gene>
<dbReference type="CDD" id="cd06225">
    <property type="entry name" value="HAMP"/>
    <property type="match status" value="1"/>
</dbReference>
<keyword evidence="10" id="KW-0812">Transmembrane</keyword>
<feature type="domain" description="HAMP" evidence="12">
    <location>
        <begin position="218"/>
        <end position="270"/>
    </location>
</feature>
<dbReference type="SMART" id="SM00304">
    <property type="entry name" value="HAMP"/>
    <property type="match status" value="1"/>
</dbReference>
<reference evidence="13 14" key="1">
    <citation type="submission" date="2016-10" db="EMBL/GenBank/DDBJ databases">
        <authorList>
            <person name="de Groot N.N."/>
        </authorList>
    </citation>
    <scope>NUCLEOTIDE SEQUENCE [LARGE SCALE GENOMIC DNA]</scope>
    <source>
        <strain evidence="13">MBHS1</strain>
    </source>
</reference>
<dbReference type="Proteomes" id="UP000236724">
    <property type="component" value="Unassembled WGS sequence"/>
</dbReference>
<evidence type="ECO:0000313" key="14">
    <source>
        <dbReference type="Proteomes" id="UP000236724"/>
    </source>
</evidence>
<dbReference type="Gene3D" id="3.30.565.10">
    <property type="entry name" value="Histidine kinase-like ATPase, C-terminal domain"/>
    <property type="match status" value="1"/>
</dbReference>
<evidence type="ECO:0000256" key="1">
    <source>
        <dbReference type="ARBA" id="ARBA00000085"/>
    </source>
</evidence>
<keyword evidence="9" id="KW-0175">Coiled coil</keyword>
<evidence type="ECO:0000256" key="9">
    <source>
        <dbReference type="SAM" id="Coils"/>
    </source>
</evidence>
<evidence type="ECO:0000256" key="5">
    <source>
        <dbReference type="ARBA" id="ARBA00022679"/>
    </source>
</evidence>
<dbReference type="InterPro" id="IPR050980">
    <property type="entry name" value="2C_sensor_his_kinase"/>
</dbReference>
<dbReference type="InterPro" id="IPR004358">
    <property type="entry name" value="Sig_transdc_His_kin-like_C"/>
</dbReference>
<keyword evidence="10" id="KW-1133">Transmembrane helix</keyword>
<name>A0A1H6FDU6_9GAMM</name>
<feature type="domain" description="Histidine kinase" evidence="11">
    <location>
        <begin position="436"/>
        <end position="582"/>
    </location>
</feature>
<dbReference type="SMART" id="SM00387">
    <property type="entry name" value="HATPase_c"/>
    <property type="match status" value="1"/>
</dbReference>
<evidence type="ECO:0000256" key="7">
    <source>
        <dbReference type="ARBA" id="ARBA00022777"/>
    </source>
</evidence>
<dbReference type="GO" id="GO:0005524">
    <property type="term" value="F:ATP binding"/>
    <property type="evidence" value="ECO:0007669"/>
    <property type="project" value="UniProtKB-KW"/>
</dbReference>
<keyword evidence="8" id="KW-0067">ATP-binding</keyword>
<dbReference type="EC" id="2.7.13.3" evidence="3"/>
<keyword evidence="6" id="KW-0547">Nucleotide-binding</keyword>
<dbReference type="Pfam" id="PF00672">
    <property type="entry name" value="HAMP"/>
    <property type="match status" value="1"/>
</dbReference>
<dbReference type="Gene3D" id="6.10.340.10">
    <property type="match status" value="1"/>
</dbReference>
<dbReference type="GO" id="GO:0004673">
    <property type="term" value="F:protein histidine kinase activity"/>
    <property type="evidence" value="ECO:0007669"/>
    <property type="project" value="UniProtKB-EC"/>
</dbReference>
<evidence type="ECO:0000313" key="13">
    <source>
        <dbReference type="EMBL" id="SEH08238.1"/>
    </source>
</evidence>
<evidence type="ECO:0000256" key="4">
    <source>
        <dbReference type="ARBA" id="ARBA00022553"/>
    </source>
</evidence>
<comment type="catalytic activity">
    <reaction evidence="1">
        <text>ATP + protein L-histidine = ADP + protein N-phospho-L-histidine.</text>
        <dbReference type="EC" id="2.7.13.3"/>
    </reaction>
</comment>
<dbReference type="PROSITE" id="PS50109">
    <property type="entry name" value="HIS_KIN"/>
    <property type="match status" value="1"/>
</dbReference>
<evidence type="ECO:0000256" key="8">
    <source>
        <dbReference type="ARBA" id="ARBA00022840"/>
    </source>
</evidence>
<dbReference type="PRINTS" id="PR00344">
    <property type="entry name" value="BCTRLSENSOR"/>
</dbReference>
<dbReference type="PROSITE" id="PS50885">
    <property type="entry name" value="HAMP"/>
    <property type="match status" value="1"/>
</dbReference>
<dbReference type="SUPFAM" id="SSF55874">
    <property type="entry name" value="ATPase domain of HSP90 chaperone/DNA topoisomerase II/histidine kinase"/>
    <property type="match status" value="1"/>
</dbReference>
<comment type="subcellular location">
    <subcellularLocation>
        <location evidence="2">Membrane</location>
    </subcellularLocation>
</comment>
<keyword evidence="14" id="KW-1185">Reference proteome</keyword>
<dbReference type="PANTHER" id="PTHR44936">
    <property type="entry name" value="SENSOR PROTEIN CREC"/>
    <property type="match status" value="1"/>
</dbReference>
<keyword evidence="7 13" id="KW-0418">Kinase</keyword>
<dbReference type="InterPro" id="IPR005467">
    <property type="entry name" value="His_kinase_dom"/>
</dbReference>
<dbReference type="AlphaFoldDB" id="A0A1H6FDU6"/>
<evidence type="ECO:0000256" key="6">
    <source>
        <dbReference type="ARBA" id="ARBA00022741"/>
    </source>
</evidence>
<keyword evidence="4" id="KW-0597">Phosphoprotein</keyword>
<feature type="transmembrane region" description="Helical" evidence="10">
    <location>
        <begin position="14"/>
        <end position="34"/>
    </location>
</feature>
<dbReference type="Pfam" id="PF02518">
    <property type="entry name" value="HATPase_c"/>
    <property type="match status" value="1"/>
</dbReference>
<dbReference type="InterPro" id="IPR003660">
    <property type="entry name" value="HAMP_dom"/>
</dbReference>
<keyword evidence="5 13" id="KW-0808">Transferase</keyword>
<evidence type="ECO:0000256" key="2">
    <source>
        <dbReference type="ARBA" id="ARBA00004370"/>
    </source>
</evidence>
<dbReference type="OrthoDB" id="149796at2"/>